<dbReference type="Proteomes" id="UP000593567">
    <property type="component" value="Unassembled WGS sequence"/>
</dbReference>
<dbReference type="AlphaFoldDB" id="A0A7J7K0X4"/>
<comment type="caution">
    <text evidence="1">The sequence shown here is derived from an EMBL/GenBank/DDBJ whole genome shotgun (WGS) entry which is preliminary data.</text>
</comment>
<evidence type="ECO:0000313" key="1">
    <source>
        <dbReference type="EMBL" id="KAF6032290.1"/>
    </source>
</evidence>
<protein>
    <submittedName>
        <fullName evidence="1">Uncharacterized protein</fullName>
    </submittedName>
</protein>
<accession>A0A7J7K0X4</accession>
<organism evidence="1 2">
    <name type="scientific">Bugula neritina</name>
    <name type="common">Brown bryozoan</name>
    <name type="synonym">Sertularia neritina</name>
    <dbReference type="NCBI Taxonomy" id="10212"/>
    <lineage>
        <taxon>Eukaryota</taxon>
        <taxon>Metazoa</taxon>
        <taxon>Spiralia</taxon>
        <taxon>Lophotrochozoa</taxon>
        <taxon>Bryozoa</taxon>
        <taxon>Gymnolaemata</taxon>
        <taxon>Cheilostomatida</taxon>
        <taxon>Flustrina</taxon>
        <taxon>Buguloidea</taxon>
        <taxon>Bugulidae</taxon>
        <taxon>Bugula</taxon>
    </lineage>
</organism>
<keyword evidence="2" id="KW-1185">Reference proteome</keyword>
<sequence length="91" mass="10501">MFSPSTYINLKMSQEADSHTYEAFKECVAETLRWAETMAGIDPTPPTKITAKCRFRAAVRAVTTMYRIKWLIARSKTVCILRIYLEKFSIC</sequence>
<dbReference type="EMBL" id="VXIV02001517">
    <property type="protein sequence ID" value="KAF6032290.1"/>
    <property type="molecule type" value="Genomic_DNA"/>
</dbReference>
<name>A0A7J7K0X4_BUGNE</name>
<reference evidence="1" key="1">
    <citation type="submission" date="2020-06" db="EMBL/GenBank/DDBJ databases">
        <title>Draft genome of Bugula neritina, a colonial animal packing powerful symbionts and potential medicines.</title>
        <authorList>
            <person name="Rayko M."/>
        </authorList>
    </citation>
    <scope>NUCLEOTIDE SEQUENCE [LARGE SCALE GENOMIC DNA]</scope>
    <source>
        <strain evidence="1">Kwan_BN1</strain>
    </source>
</reference>
<proteinExistence type="predicted"/>
<gene>
    <name evidence="1" type="ORF">EB796_009391</name>
</gene>
<evidence type="ECO:0000313" key="2">
    <source>
        <dbReference type="Proteomes" id="UP000593567"/>
    </source>
</evidence>